<dbReference type="InterPro" id="IPR024930">
    <property type="entry name" value="Skp_dom_sf"/>
</dbReference>
<feature type="signal peptide" evidence="4">
    <location>
        <begin position="1"/>
        <end position="22"/>
    </location>
</feature>
<evidence type="ECO:0000313" key="6">
    <source>
        <dbReference type="Proteomes" id="UP000184335"/>
    </source>
</evidence>
<evidence type="ECO:0000256" key="1">
    <source>
        <dbReference type="ARBA" id="ARBA00009091"/>
    </source>
</evidence>
<reference evidence="5 6" key="1">
    <citation type="submission" date="2016-11" db="EMBL/GenBank/DDBJ databases">
        <authorList>
            <person name="Jaros S."/>
            <person name="Januszkiewicz K."/>
            <person name="Wedrychowicz H."/>
        </authorList>
    </citation>
    <scope>NUCLEOTIDE SEQUENCE [LARGE SCALE GENOMIC DNA]</scope>
    <source>
        <strain evidence="5 6">DSM 25479</strain>
    </source>
</reference>
<dbReference type="AlphaFoldDB" id="A0A1M6CVF8"/>
<sequence>MKKLSVFFAAVMVFVAVGFTNAQKVAALDYQEILALMPETKKVTSELDTFSKTKEAELKKQADAFQAEVQKYQSEGAKMTEAQRQTKETELAKKQQDLQQLSFTAQQDLNKKRDSLLQPVIDRLNNTIEKVSKAQGWDYVIDSSALIYSNGKIDGTAAVKKELGI</sequence>
<accession>A0A1M6CVF8</accession>
<dbReference type="PANTHER" id="PTHR35089">
    <property type="entry name" value="CHAPERONE PROTEIN SKP"/>
    <property type="match status" value="1"/>
</dbReference>
<evidence type="ECO:0000256" key="4">
    <source>
        <dbReference type="SAM" id="SignalP"/>
    </source>
</evidence>
<organism evidence="5 6">
    <name type="scientific">Cruoricaptor ignavus</name>
    <dbReference type="NCBI Taxonomy" id="1118202"/>
    <lineage>
        <taxon>Bacteria</taxon>
        <taxon>Pseudomonadati</taxon>
        <taxon>Bacteroidota</taxon>
        <taxon>Flavobacteriia</taxon>
        <taxon>Flavobacteriales</taxon>
        <taxon>Weeksellaceae</taxon>
        <taxon>Cruoricaptor</taxon>
    </lineage>
</organism>
<dbReference type="EMBL" id="FQYI01000003">
    <property type="protein sequence ID" value="SHI64873.1"/>
    <property type="molecule type" value="Genomic_DNA"/>
</dbReference>
<feature type="coiled-coil region" evidence="3">
    <location>
        <begin position="55"/>
        <end position="97"/>
    </location>
</feature>
<evidence type="ECO:0000313" key="5">
    <source>
        <dbReference type="EMBL" id="SHI64873.1"/>
    </source>
</evidence>
<name>A0A1M6CVF8_9FLAO</name>
<dbReference type="Proteomes" id="UP000184335">
    <property type="component" value="Unassembled WGS sequence"/>
</dbReference>
<comment type="similarity">
    <text evidence="1">Belongs to the Skp family.</text>
</comment>
<dbReference type="GO" id="GO:0005829">
    <property type="term" value="C:cytosol"/>
    <property type="evidence" value="ECO:0007669"/>
    <property type="project" value="TreeGrafter"/>
</dbReference>
<evidence type="ECO:0000256" key="2">
    <source>
        <dbReference type="ARBA" id="ARBA00022729"/>
    </source>
</evidence>
<dbReference type="SUPFAM" id="SSF111384">
    <property type="entry name" value="OmpH-like"/>
    <property type="match status" value="1"/>
</dbReference>
<keyword evidence="3" id="KW-0175">Coiled coil</keyword>
<dbReference type="SMART" id="SM00935">
    <property type="entry name" value="OmpH"/>
    <property type="match status" value="1"/>
</dbReference>
<keyword evidence="2 4" id="KW-0732">Signal</keyword>
<dbReference type="OrthoDB" id="1524711at2"/>
<dbReference type="Pfam" id="PF03938">
    <property type="entry name" value="OmpH"/>
    <property type="match status" value="1"/>
</dbReference>
<dbReference type="InterPro" id="IPR005632">
    <property type="entry name" value="Chaperone_Skp"/>
</dbReference>
<keyword evidence="6" id="KW-1185">Reference proteome</keyword>
<dbReference type="STRING" id="1118202.SAMN05443429_10316"/>
<evidence type="ECO:0000256" key="3">
    <source>
        <dbReference type="SAM" id="Coils"/>
    </source>
</evidence>
<dbReference type="GO" id="GO:0050821">
    <property type="term" value="P:protein stabilization"/>
    <property type="evidence" value="ECO:0007669"/>
    <property type="project" value="TreeGrafter"/>
</dbReference>
<gene>
    <name evidence="5" type="ORF">SAMN05443429_10316</name>
</gene>
<dbReference type="Gene3D" id="3.30.910.20">
    <property type="entry name" value="Skp domain"/>
    <property type="match status" value="1"/>
</dbReference>
<dbReference type="RefSeq" id="WP_073178951.1">
    <property type="nucleotide sequence ID" value="NZ_FQYI01000003.1"/>
</dbReference>
<dbReference type="GO" id="GO:0051082">
    <property type="term" value="F:unfolded protein binding"/>
    <property type="evidence" value="ECO:0007669"/>
    <property type="project" value="InterPro"/>
</dbReference>
<protein>
    <submittedName>
        <fullName evidence="5">Periplasmic chaperone for outer membrane proteins Skp</fullName>
    </submittedName>
</protein>
<feature type="chain" id="PRO_5012680496" evidence="4">
    <location>
        <begin position="23"/>
        <end position="165"/>
    </location>
</feature>
<proteinExistence type="inferred from homology"/>
<dbReference type="PANTHER" id="PTHR35089:SF1">
    <property type="entry name" value="CHAPERONE PROTEIN SKP"/>
    <property type="match status" value="1"/>
</dbReference>